<dbReference type="OrthoDB" id="1075505at2"/>
<reference evidence="1 2" key="1">
    <citation type="submission" date="2019-02" db="EMBL/GenBank/DDBJ databases">
        <title>Draft Genome Sequence of the Prevotella sp. BCRC 81118, Isolated from Human Feces.</title>
        <authorList>
            <person name="Huang C.-H."/>
        </authorList>
    </citation>
    <scope>NUCLEOTIDE SEQUENCE [LARGE SCALE GENOMIC DNA]</scope>
    <source>
        <strain evidence="1 2">BCRC 81118</strain>
    </source>
</reference>
<comment type="caution">
    <text evidence="1">The sequence shown here is derived from an EMBL/GenBank/DDBJ whole genome shotgun (WGS) entry which is preliminary data.</text>
</comment>
<dbReference type="Proteomes" id="UP000297872">
    <property type="component" value="Unassembled WGS sequence"/>
</dbReference>
<gene>
    <name evidence="1" type="ORF">EXN75_04345</name>
</gene>
<name>A0A4Y8VRT9_9BACT</name>
<organism evidence="1 2">
    <name type="scientific">Segatella hominis</name>
    <dbReference type="NCBI Taxonomy" id="2518605"/>
    <lineage>
        <taxon>Bacteria</taxon>
        <taxon>Pseudomonadati</taxon>
        <taxon>Bacteroidota</taxon>
        <taxon>Bacteroidia</taxon>
        <taxon>Bacteroidales</taxon>
        <taxon>Prevotellaceae</taxon>
        <taxon>Segatella</taxon>
    </lineage>
</organism>
<keyword evidence="2" id="KW-1185">Reference proteome</keyword>
<sequence length="246" mass="27971">MNDKDELHGLWTILLAARFGYRNEVTNGVKTHQRFVEDFACSHKHVNCNKVGCKNVHRRNHNIAKRILMERHDLAQHLFNSDAFTLEDCIKMKNVFDTTDAPPPNIISHEDVSETKRPLSFDCHLTKEQMVRIAHCANTNHLFCVSEVSIDDMQSLLECKSNFSLKVENTRNVAVLFNALLEGNLIGWNWKKAMENGGHLLSRKTGKPISATTLSSALSDIKRKPTPTSKRIEDEIRAITTLRPSI</sequence>
<proteinExistence type="predicted"/>
<evidence type="ECO:0000313" key="2">
    <source>
        <dbReference type="Proteomes" id="UP000297872"/>
    </source>
</evidence>
<protein>
    <submittedName>
        <fullName evidence="1">Uncharacterized protein</fullName>
    </submittedName>
</protein>
<dbReference type="AlphaFoldDB" id="A0A4Y8VRT9"/>
<evidence type="ECO:0000313" key="1">
    <source>
        <dbReference type="EMBL" id="TFH83312.1"/>
    </source>
</evidence>
<dbReference type="EMBL" id="SGVY01000007">
    <property type="protein sequence ID" value="TFH83312.1"/>
    <property type="molecule type" value="Genomic_DNA"/>
</dbReference>
<dbReference type="RefSeq" id="WP_134842911.1">
    <property type="nucleotide sequence ID" value="NZ_SGVY01000007.1"/>
</dbReference>
<dbReference type="GeneID" id="302994527"/>
<accession>A0A4Y8VRT9</accession>